<name>A0A8B6CQM2_MYTGA</name>
<gene>
    <name evidence="2" type="ORF">MGAL_10B089746</name>
</gene>
<protein>
    <submittedName>
        <fullName evidence="2">Uncharacterized protein</fullName>
    </submittedName>
</protein>
<proteinExistence type="predicted"/>
<dbReference type="AlphaFoldDB" id="A0A8B6CQM2"/>
<keyword evidence="3" id="KW-1185">Reference proteome</keyword>
<evidence type="ECO:0000313" key="3">
    <source>
        <dbReference type="Proteomes" id="UP000596742"/>
    </source>
</evidence>
<dbReference type="EMBL" id="UYJE01002070">
    <property type="protein sequence ID" value="VDI07566.1"/>
    <property type="molecule type" value="Genomic_DNA"/>
</dbReference>
<organism evidence="2 3">
    <name type="scientific">Mytilus galloprovincialis</name>
    <name type="common">Mediterranean mussel</name>
    <dbReference type="NCBI Taxonomy" id="29158"/>
    <lineage>
        <taxon>Eukaryota</taxon>
        <taxon>Metazoa</taxon>
        <taxon>Spiralia</taxon>
        <taxon>Lophotrochozoa</taxon>
        <taxon>Mollusca</taxon>
        <taxon>Bivalvia</taxon>
        <taxon>Autobranchia</taxon>
        <taxon>Pteriomorphia</taxon>
        <taxon>Mytilida</taxon>
        <taxon>Mytiloidea</taxon>
        <taxon>Mytilidae</taxon>
        <taxon>Mytilinae</taxon>
        <taxon>Mytilus</taxon>
    </lineage>
</organism>
<reference evidence="2" key="1">
    <citation type="submission" date="2018-11" db="EMBL/GenBank/DDBJ databases">
        <authorList>
            <person name="Alioto T."/>
            <person name="Alioto T."/>
        </authorList>
    </citation>
    <scope>NUCLEOTIDE SEQUENCE</scope>
</reference>
<feature type="region of interest" description="Disordered" evidence="1">
    <location>
        <begin position="1"/>
        <end position="25"/>
    </location>
</feature>
<dbReference type="Proteomes" id="UP000596742">
    <property type="component" value="Unassembled WGS sequence"/>
</dbReference>
<sequence>MEPDRLHTTEFFTGTQPRSHNKDKNTAIENCEKGYSSERLPWKHDHPDDIPSESVANILNIVTSMAKPDEQGPSVDINDQCRCLIPSERVKILKSHLNNEIDINIESLISTTSTPRFPISCRLFASDQQFRNQGAAFFENPINQLKDEITILSKTNNIAFAGLVLLMLFDGCLNCHLMHSDYYEKSKAISSFLHG</sequence>
<accession>A0A8B6CQM2</accession>
<comment type="caution">
    <text evidence="2">The sequence shown here is derived from an EMBL/GenBank/DDBJ whole genome shotgun (WGS) entry which is preliminary data.</text>
</comment>
<evidence type="ECO:0000256" key="1">
    <source>
        <dbReference type="SAM" id="MobiDB-lite"/>
    </source>
</evidence>
<evidence type="ECO:0000313" key="2">
    <source>
        <dbReference type="EMBL" id="VDI07566.1"/>
    </source>
</evidence>